<dbReference type="Pfam" id="PF03606">
    <property type="entry name" value="DcuC"/>
    <property type="match status" value="1"/>
</dbReference>
<feature type="transmembrane region" description="Helical" evidence="7">
    <location>
        <begin position="462"/>
        <end position="482"/>
    </location>
</feature>
<feature type="transmembrane region" description="Helical" evidence="7">
    <location>
        <begin position="332"/>
        <end position="351"/>
    </location>
</feature>
<evidence type="ECO:0000256" key="2">
    <source>
        <dbReference type="ARBA" id="ARBA00022475"/>
    </source>
</evidence>
<evidence type="ECO:0000256" key="3">
    <source>
        <dbReference type="ARBA" id="ARBA00022692"/>
    </source>
</evidence>
<evidence type="ECO:0000256" key="7">
    <source>
        <dbReference type="SAM" id="Phobius"/>
    </source>
</evidence>
<evidence type="ECO:0000256" key="6">
    <source>
        <dbReference type="SAM" id="MobiDB-lite"/>
    </source>
</evidence>
<dbReference type="InterPro" id="IPR051679">
    <property type="entry name" value="DASS-Related_Transporters"/>
</dbReference>
<evidence type="ECO:0000313" key="9">
    <source>
        <dbReference type="Proteomes" id="UP001595823"/>
    </source>
</evidence>
<proteinExistence type="predicted"/>
<keyword evidence="9" id="KW-1185">Reference proteome</keyword>
<organism evidence="8 9">
    <name type="scientific">Salininema proteolyticum</name>
    <dbReference type="NCBI Taxonomy" id="1607685"/>
    <lineage>
        <taxon>Bacteria</taxon>
        <taxon>Bacillati</taxon>
        <taxon>Actinomycetota</taxon>
        <taxon>Actinomycetes</taxon>
        <taxon>Glycomycetales</taxon>
        <taxon>Glycomycetaceae</taxon>
        <taxon>Salininema</taxon>
    </lineage>
</organism>
<dbReference type="PANTHER" id="PTHR43652">
    <property type="entry name" value="BASIC AMINO ACID ANTIPORTER YFCC-RELATED"/>
    <property type="match status" value="1"/>
</dbReference>
<feature type="transmembrane region" description="Helical" evidence="7">
    <location>
        <begin position="33"/>
        <end position="51"/>
    </location>
</feature>
<protein>
    <submittedName>
        <fullName evidence="8">YfcC family protein</fullName>
    </submittedName>
</protein>
<keyword evidence="5 7" id="KW-0472">Membrane</keyword>
<evidence type="ECO:0000256" key="4">
    <source>
        <dbReference type="ARBA" id="ARBA00022989"/>
    </source>
</evidence>
<reference evidence="9" key="1">
    <citation type="journal article" date="2019" name="Int. J. Syst. Evol. Microbiol.">
        <title>The Global Catalogue of Microorganisms (GCM) 10K type strain sequencing project: providing services to taxonomists for standard genome sequencing and annotation.</title>
        <authorList>
            <consortium name="The Broad Institute Genomics Platform"/>
            <consortium name="The Broad Institute Genome Sequencing Center for Infectious Disease"/>
            <person name="Wu L."/>
            <person name="Ma J."/>
        </authorList>
    </citation>
    <scope>NUCLEOTIDE SEQUENCE [LARGE SCALE GENOMIC DNA]</scope>
    <source>
        <strain evidence="9">IBRC-M 10908</strain>
    </source>
</reference>
<evidence type="ECO:0000313" key="8">
    <source>
        <dbReference type="EMBL" id="MFC4336190.1"/>
    </source>
</evidence>
<keyword evidence="4 7" id="KW-1133">Transmembrane helix</keyword>
<feature type="transmembrane region" description="Helical" evidence="7">
    <location>
        <begin position="154"/>
        <end position="172"/>
    </location>
</feature>
<feature type="region of interest" description="Disordered" evidence="6">
    <location>
        <begin position="1"/>
        <end position="22"/>
    </location>
</feature>
<dbReference type="PANTHER" id="PTHR43652:SF6">
    <property type="entry name" value="ARGININE REPRESSOR"/>
    <property type="match status" value="1"/>
</dbReference>
<dbReference type="EMBL" id="JBHSDK010000016">
    <property type="protein sequence ID" value="MFC4336190.1"/>
    <property type="molecule type" value="Genomic_DNA"/>
</dbReference>
<keyword evidence="3 7" id="KW-0812">Transmembrane</keyword>
<gene>
    <name evidence="8" type="ORF">ACFPET_13360</name>
</gene>
<feature type="transmembrane region" description="Helical" evidence="7">
    <location>
        <begin position="363"/>
        <end position="387"/>
    </location>
</feature>
<evidence type="ECO:0000256" key="5">
    <source>
        <dbReference type="ARBA" id="ARBA00023136"/>
    </source>
</evidence>
<feature type="transmembrane region" description="Helical" evidence="7">
    <location>
        <begin position="407"/>
        <end position="427"/>
    </location>
</feature>
<dbReference type="InterPro" id="IPR018385">
    <property type="entry name" value="C4_dicarb_anaerob_car-like"/>
</dbReference>
<feature type="transmembrane region" description="Helical" evidence="7">
    <location>
        <begin position="295"/>
        <end position="312"/>
    </location>
</feature>
<feature type="transmembrane region" description="Helical" evidence="7">
    <location>
        <begin position="494"/>
        <end position="515"/>
    </location>
</feature>
<feature type="transmembrane region" description="Helical" evidence="7">
    <location>
        <begin position="201"/>
        <end position="227"/>
    </location>
</feature>
<dbReference type="RefSeq" id="WP_380621827.1">
    <property type="nucleotide sequence ID" value="NZ_JBHSDK010000016.1"/>
</dbReference>
<accession>A0ABV8U065</accession>
<sequence>MNTQTTTEQGSPATPGSPLPPGKKKGKFSFPSAYTVIALVTVLVWLAAFLIPPGSYETDGDGRPVQGTYEPTAVDQSFMDRLKDLFMAPVNGLYGVKDAATGAIAPDASGELYGAAGIFLYVLSVGAYITVVMNSGALERGIGRLAHRLQDRGLTLITAIMAVFALAGTVEGFAEETLGFYALIVPLILALGYDRMTAVGVIIGGSGIGVICSTVNPFATGIASGIAGTSVGDGIALRLAMWVCLTTLVIAYVLRYAIRVKRNPARSLSGYLDGDHDIDATAAPMPEPLTGRQKTILWTVGLTFAFMIFSIVPWASVIQGHEADPYPWQLDWFFPELSVLFLVMAVVVGAIGRLGEKGTTDGIIAGFGDFVGAGLIIILARGVTVIMNNAHITDTVLNSLEGAVSGTGGATFSVAVFLANIPISFLVPSSSGSATLVMPIMAPLADFAGVPRSLSVTAWQAASGWVNLITPTSAVVMGGLALAKVPYDKYVRFLAPLLGLLLLTVSAFLTVGAFLA</sequence>
<keyword evidence="2" id="KW-1003">Cell membrane</keyword>
<comment type="subcellular location">
    <subcellularLocation>
        <location evidence="1">Cell membrane</location>
        <topology evidence="1">Multi-pass membrane protein</topology>
    </subcellularLocation>
</comment>
<feature type="transmembrane region" description="Helical" evidence="7">
    <location>
        <begin position="239"/>
        <end position="258"/>
    </location>
</feature>
<evidence type="ECO:0000256" key="1">
    <source>
        <dbReference type="ARBA" id="ARBA00004651"/>
    </source>
</evidence>
<feature type="compositionally biased region" description="Polar residues" evidence="6">
    <location>
        <begin position="1"/>
        <end position="14"/>
    </location>
</feature>
<comment type="caution">
    <text evidence="8">The sequence shown here is derived from an EMBL/GenBank/DDBJ whole genome shotgun (WGS) entry which is preliminary data.</text>
</comment>
<feature type="transmembrane region" description="Helical" evidence="7">
    <location>
        <begin position="112"/>
        <end position="133"/>
    </location>
</feature>
<feature type="transmembrane region" description="Helical" evidence="7">
    <location>
        <begin position="178"/>
        <end position="194"/>
    </location>
</feature>
<name>A0ABV8U065_9ACTN</name>
<dbReference type="Proteomes" id="UP001595823">
    <property type="component" value="Unassembled WGS sequence"/>
</dbReference>